<keyword evidence="9" id="KW-1185">Reference proteome</keyword>
<evidence type="ECO:0000313" key="9">
    <source>
        <dbReference type="Proteomes" id="UP001333102"/>
    </source>
</evidence>
<comment type="subcellular location">
    <subcellularLocation>
        <location evidence="1">Cell membrane</location>
        <topology evidence="1">Multi-pass membrane protein</topology>
    </subcellularLocation>
</comment>
<dbReference type="InterPro" id="IPR036259">
    <property type="entry name" value="MFS_trans_sf"/>
</dbReference>
<feature type="transmembrane region" description="Helical" evidence="6">
    <location>
        <begin position="118"/>
        <end position="135"/>
    </location>
</feature>
<evidence type="ECO:0000256" key="6">
    <source>
        <dbReference type="SAM" id="Phobius"/>
    </source>
</evidence>
<feature type="transmembrane region" description="Helical" evidence="6">
    <location>
        <begin position="171"/>
        <end position="191"/>
    </location>
</feature>
<keyword evidence="3 6" id="KW-0812">Transmembrane</keyword>
<keyword evidence="5 6" id="KW-0472">Membrane</keyword>
<evidence type="ECO:0000313" key="8">
    <source>
        <dbReference type="EMBL" id="WRP14260.1"/>
    </source>
</evidence>
<gene>
    <name evidence="8" type="ORF">VLY81_12670</name>
</gene>
<dbReference type="SUPFAM" id="SSF103473">
    <property type="entry name" value="MFS general substrate transporter"/>
    <property type="match status" value="1"/>
</dbReference>
<evidence type="ECO:0000256" key="4">
    <source>
        <dbReference type="ARBA" id="ARBA00022989"/>
    </source>
</evidence>
<proteinExistence type="predicted"/>
<feature type="transmembrane region" description="Helical" evidence="6">
    <location>
        <begin position="293"/>
        <end position="314"/>
    </location>
</feature>
<dbReference type="InterPro" id="IPR052952">
    <property type="entry name" value="MFS-Transporter"/>
</dbReference>
<dbReference type="EMBL" id="CP141614">
    <property type="protein sequence ID" value="WRP14260.1"/>
    <property type="molecule type" value="Genomic_DNA"/>
</dbReference>
<accession>A0ABZ1BN57</accession>
<evidence type="ECO:0000256" key="3">
    <source>
        <dbReference type="ARBA" id="ARBA00022692"/>
    </source>
</evidence>
<feature type="transmembrane region" description="Helical" evidence="6">
    <location>
        <begin position="348"/>
        <end position="367"/>
    </location>
</feature>
<dbReference type="PANTHER" id="PTHR23527">
    <property type="entry name" value="BLL3282 PROTEIN"/>
    <property type="match status" value="1"/>
</dbReference>
<reference evidence="9" key="1">
    <citation type="submission" date="2023-12" db="EMBL/GenBank/DDBJ databases">
        <title>Novel isolates from deep terrestrial aquifers shed light on the physiology and ecology of the class Limnochordia.</title>
        <authorList>
            <person name="Karnachuk O.V."/>
            <person name="Lukina A.P."/>
            <person name="Avakyan M.R."/>
            <person name="Kadnikov V."/>
            <person name="Begmatov S."/>
            <person name="Beletsky A.V."/>
            <person name="Mardanov A.V."/>
            <person name="Ravin N.V."/>
        </authorList>
    </citation>
    <scope>NUCLEOTIDE SEQUENCE [LARGE SCALE GENOMIC DNA]</scope>
    <source>
        <strain evidence="9">LN</strain>
    </source>
</reference>
<evidence type="ECO:0000256" key="5">
    <source>
        <dbReference type="ARBA" id="ARBA00023136"/>
    </source>
</evidence>
<dbReference type="PANTHER" id="PTHR23527:SF1">
    <property type="entry name" value="BLL3282 PROTEIN"/>
    <property type="match status" value="1"/>
</dbReference>
<dbReference type="Proteomes" id="UP001333102">
    <property type="component" value="Chromosome"/>
</dbReference>
<feature type="domain" description="Major facilitator superfamily (MFS) profile" evidence="7">
    <location>
        <begin position="1"/>
        <end position="411"/>
    </location>
</feature>
<dbReference type="InterPro" id="IPR011701">
    <property type="entry name" value="MFS"/>
</dbReference>
<organism evidence="8 9">
    <name type="scientific">Geochorda subterranea</name>
    <dbReference type="NCBI Taxonomy" id="3109564"/>
    <lineage>
        <taxon>Bacteria</taxon>
        <taxon>Bacillati</taxon>
        <taxon>Bacillota</taxon>
        <taxon>Limnochordia</taxon>
        <taxon>Limnochordales</taxon>
        <taxon>Geochordaceae</taxon>
        <taxon>Geochorda</taxon>
    </lineage>
</organism>
<sequence>MYPHAFGDTPPPQRWRLLAVATLQQAGLTLVRFGLPALAPFVRADMGLSLPQTGAVLGAFDLGALLAFYVTGVATERWGERHVMAVGALLTGLLAAAASMAPSLVVLTLVLAAAGTGFASSQVAGSHAVLSWFGFRERGLAMGVRQAGLPIGGLAGAWLLPWLATRYGWRLALLVAAAWCAAAGLATWIGLADLRRVGPEPQPPAGAAPSFVEAPWRFVRDPTLVLTTLTACLLAAGQFSLTGYLPLYMVDVFGWAPAGAARLLLLVHAGGIAGRLLWGWISDRLLGADRVRPLALAAWAASMSAAMVASLAGLSPLSTLVAGGAALLSGFTMLGWNGLYVTLLSERAGSSAAVMLGLSMTVLYVWTMLSPPAFGWLVQHVGGHHSLAWWAVSALQMVAVATAAGIGRVLAGTRAGRRLPAEVR</sequence>
<feature type="transmembrane region" description="Helical" evidence="6">
    <location>
        <begin position="147"/>
        <end position="165"/>
    </location>
</feature>
<feature type="transmembrane region" description="Helical" evidence="6">
    <location>
        <begin position="55"/>
        <end position="74"/>
    </location>
</feature>
<keyword evidence="2" id="KW-0813">Transport</keyword>
<evidence type="ECO:0000259" key="7">
    <source>
        <dbReference type="PROSITE" id="PS50850"/>
    </source>
</evidence>
<dbReference type="InterPro" id="IPR020846">
    <property type="entry name" value="MFS_dom"/>
</dbReference>
<feature type="transmembrane region" description="Helical" evidence="6">
    <location>
        <begin position="224"/>
        <end position="247"/>
    </location>
</feature>
<protein>
    <submittedName>
        <fullName evidence="8">MFS transporter</fullName>
    </submittedName>
</protein>
<feature type="transmembrane region" description="Helical" evidence="6">
    <location>
        <begin position="387"/>
        <end position="411"/>
    </location>
</feature>
<dbReference type="PROSITE" id="PS50850">
    <property type="entry name" value="MFS"/>
    <property type="match status" value="1"/>
</dbReference>
<dbReference type="RefSeq" id="WP_324668567.1">
    <property type="nucleotide sequence ID" value="NZ_CP141614.1"/>
</dbReference>
<feature type="transmembrane region" description="Helical" evidence="6">
    <location>
        <begin position="259"/>
        <end position="281"/>
    </location>
</feature>
<keyword evidence="4 6" id="KW-1133">Transmembrane helix</keyword>
<dbReference type="Gene3D" id="1.20.1250.20">
    <property type="entry name" value="MFS general substrate transporter like domains"/>
    <property type="match status" value="2"/>
</dbReference>
<name>A0ABZ1BN57_9FIRM</name>
<feature type="transmembrane region" description="Helical" evidence="6">
    <location>
        <begin position="320"/>
        <end position="341"/>
    </location>
</feature>
<feature type="transmembrane region" description="Helical" evidence="6">
    <location>
        <begin position="86"/>
        <end position="112"/>
    </location>
</feature>
<evidence type="ECO:0000256" key="2">
    <source>
        <dbReference type="ARBA" id="ARBA00022448"/>
    </source>
</evidence>
<evidence type="ECO:0000256" key="1">
    <source>
        <dbReference type="ARBA" id="ARBA00004651"/>
    </source>
</evidence>
<dbReference type="Pfam" id="PF07690">
    <property type="entry name" value="MFS_1"/>
    <property type="match status" value="1"/>
</dbReference>